<reference evidence="3 4" key="1">
    <citation type="submission" date="2024-08" db="EMBL/GenBank/DDBJ databases">
        <title>Tateyamaria sp. nov., isolated from marine algae.</title>
        <authorList>
            <person name="Choi B.J."/>
            <person name="Kim J.M."/>
            <person name="Lee J.K."/>
            <person name="Choi D.G."/>
            <person name="Bayburt H."/>
            <person name="Baek J.H."/>
            <person name="Han D.M."/>
            <person name="Jeon C.O."/>
        </authorList>
    </citation>
    <scope>NUCLEOTIDE SEQUENCE [LARGE SCALE GENOMIC DNA]</scope>
    <source>
        <strain evidence="3 4">KMU-156</strain>
    </source>
</reference>
<dbReference type="PANTHER" id="PTHR13847">
    <property type="entry name" value="SARCOSINE DEHYDROGENASE-RELATED"/>
    <property type="match status" value="1"/>
</dbReference>
<dbReference type="EMBL" id="JBHDIY010000002">
    <property type="protein sequence ID" value="MFL4471940.1"/>
    <property type="molecule type" value="Genomic_DNA"/>
</dbReference>
<dbReference type="Gene3D" id="3.50.50.60">
    <property type="entry name" value="FAD/NAD(P)-binding domain"/>
    <property type="match status" value="1"/>
</dbReference>
<name>A0ABW8UXQ4_9RHOB</name>
<evidence type="ECO:0000313" key="4">
    <source>
        <dbReference type="Proteomes" id="UP001627408"/>
    </source>
</evidence>
<feature type="domain" description="FAD dependent oxidoreductase" evidence="2">
    <location>
        <begin position="38"/>
        <end position="387"/>
    </location>
</feature>
<dbReference type="InterPro" id="IPR036188">
    <property type="entry name" value="FAD/NAD-bd_sf"/>
</dbReference>
<dbReference type="Gene3D" id="3.30.9.10">
    <property type="entry name" value="D-Amino Acid Oxidase, subunit A, domain 2"/>
    <property type="match status" value="1"/>
</dbReference>
<dbReference type="GO" id="GO:0016491">
    <property type="term" value="F:oxidoreductase activity"/>
    <property type="evidence" value="ECO:0007669"/>
    <property type="project" value="UniProtKB-KW"/>
</dbReference>
<dbReference type="InterPro" id="IPR006076">
    <property type="entry name" value="FAD-dep_OxRdtase"/>
</dbReference>
<evidence type="ECO:0000256" key="1">
    <source>
        <dbReference type="ARBA" id="ARBA00023002"/>
    </source>
</evidence>
<gene>
    <name evidence="3" type="ORF">ACERZ8_19425</name>
</gene>
<accession>A0ABW8UXQ4</accession>
<dbReference type="RefSeq" id="WP_407593811.1">
    <property type="nucleotide sequence ID" value="NZ_JBHDIY010000002.1"/>
</dbReference>
<keyword evidence="4" id="KW-1185">Reference proteome</keyword>
<evidence type="ECO:0000313" key="3">
    <source>
        <dbReference type="EMBL" id="MFL4471940.1"/>
    </source>
</evidence>
<proteinExistence type="predicted"/>
<comment type="caution">
    <text evidence="3">The sequence shown here is derived from an EMBL/GenBank/DDBJ whole genome shotgun (WGS) entry which is preliminary data.</text>
</comment>
<dbReference type="PANTHER" id="PTHR13847:SF281">
    <property type="entry name" value="FAD DEPENDENT OXIDOREDUCTASE DOMAIN-CONTAINING PROTEIN"/>
    <property type="match status" value="1"/>
</dbReference>
<dbReference type="SUPFAM" id="SSF51905">
    <property type="entry name" value="FAD/NAD(P)-binding domain"/>
    <property type="match status" value="1"/>
</dbReference>
<dbReference type="Proteomes" id="UP001627408">
    <property type="component" value="Unassembled WGS sequence"/>
</dbReference>
<organism evidence="3 4">
    <name type="scientific">Tateyamaria armeniaca</name>
    <dbReference type="NCBI Taxonomy" id="2518930"/>
    <lineage>
        <taxon>Bacteria</taxon>
        <taxon>Pseudomonadati</taxon>
        <taxon>Pseudomonadota</taxon>
        <taxon>Alphaproteobacteria</taxon>
        <taxon>Rhodobacterales</taxon>
        <taxon>Roseobacteraceae</taxon>
        <taxon>Tateyamaria</taxon>
    </lineage>
</organism>
<dbReference type="Pfam" id="PF01266">
    <property type="entry name" value="DAO"/>
    <property type="match status" value="1"/>
</dbReference>
<evidence type="ECO:0000259" key="2">
    <source>
        <dbReference type="Pfam" id="PF01266"/>
    </source>
</evidence>
<dbReference type="EC" id="1.-.-.-" evidence="3"/>
<keyword evidence="1 3" id="KW-0560">Oxidoreductase</keyword>
<protein>
    <submittedName>
        <fullName evidence="3">NAD(P)/FAD-dependent oxidoreductase</fullName>
        <ecNumber evidence="3">1.-.-.-</ecNumber>
    </submittedName>
</protein>
<sequence length="433" mass="46469">MDLLYANDAAGTYPDSWYAATSDLPAERAPLQGSARADVCIIGAGYTGLSAALHLAQAGHSVVVLEAHRAGFGASGRNGGQLGWGQRAEQPYLEEMLGMDAARDLWALGQEAVALVKSLVRDHDIDCYLRPGLVHVGESKGEVADLHAYAAHMDTHYGYQLDMLDKDALHALCPSPAYMGGIMNRDAGHLHPLRFALGLARAAEQAGAVIHERSAALNIERDAKITVRTENGQITADHLILACNGYLGDLEHKVARNVMPINNFVAATAPLRDDAARVLAEDIAVADSRFVVNYFRLSHDKRLLFGGGESYGYRFPRDIAGVVRKQMVQIFPHLADIPIDYAWGGTLAITMKRLPYLSRLAPNVLSASGYSGHGVGTATHAGKLMADAISGQASGFDTMAAIPAQPFPGGPRLRTPLLALAMTWYALRDRIGI</sequence>